<accession>A0A6C0J9X3</accession>
<keyword evidence="2" id="KW-0472">Membrane</keyword>
<name>A0A6C0J9X3_9ZZZZ</name>
<feature type="transmembrane region" description="Helical" evidence="2">
    <location>
        <begin position="153"/>
        <end position="171"/>
    </location>
</feature>
<organism evidence="3">
    <name type="scientific">viral metagenome</name>
    <dbReference type="NCBI Taxonomy" id="1070528"/>
    <lineage>
        <taxon>unclassified sequences</taxon>
        <taxon>metagenomes</taxon>
        <taxon>organismal metagenomes</taxon>
    </lineage>
</organism>
<protein>
    <submittedName>
        <fullName evidence="3">Uncharacterized protein</fullName>
    </submittedName>
</protein>
<feature type="region of interest" description="Disordered" evidence="1">
    <location>
        <begin position="106"/>
        <end position="127"/>
    </location>
</feature>
<evidence type="ECO:0000313" key="3">
    <source>
        <dbReference type="EMBL" id="QHU01640.1"/>
    </source>
</evidence>
<proteinExistence type="predicted"/>
<dbReference type="AlphaFoldDB" id="A0A6C0J9X3"/>
<keyword evidence="2" id="KW-0812">Transmembrane</keyword>
<sequence length="173" mass="19292">MSSFGTSLSEAFGVVETLENQDKNSGVQKLEHEQKHMNKVCSKKCLSVYESGNPSKEDISQFCSPGCVTTSTKFRKNMVPDGLRNNPDAHATETALKESFATIEGMHHRHPRPGPPHHGPMRPHGHHGDRRVEIIQEMVSTNVLRNIRKNLDLVLLLVVLVILLVVGLVVMRK</sequence>
<keyword evidence="2" id="KW-1133">Transmembrane helix</keyword>
<evidence type="ECO:0000256" key="1">
    <source>
        <dbReference type="SAM" id="MobiDB-lite"/>
    </source>
</evidence>
<reference evidence="3" key="1">
    <citation type="journal article" date="2020" name="Nature">
        <title>Giant virus diversity and host interactions through global metagenomics.</title>
        <authorList>
            <person name="Schulz F."/>
            <person name="Roux S."/>
            <person name="Paez-Espino D."/>
            <person name="Jungbluth S."/>
            <person name="Walsh D.A."/>
            <person name="Denef V.J."/>
            <person name="McMahon K.D."/>
            <person name="Konstantinidis K.T."/>
            <person name="Eloe-Fadrosh E.A."/>
            <person name="Kyrpides N.C."/>
            <person name="Woyke T."/>
        </authorList>
    </citation>
    <scope>NUCLEOTIDE SEQUENCE</scope>
    <source>
        <strain evidence="3">GVMAG-M-3300025874-2</strain>
    </source>
</reference>
<evidence type="ECO:0000256" key="2">
    <source>
        <dbReference type="SAM" id="Phobius"/>
    </source>
</evidence>
<dbReference type="EMBL" id="MN740346">
    <property type="protein sequence ID" value="QHU01640.1"/>
    <property type="molecule type" value="Genomic_DNA"/>
</dbReference>